<dbReference type="InterPro" id="IPR013216">
    <property type="entry name" value="Methyltransf_11"/>
</dbReference>
<proteinExistence type="predicted"/>
<dbReference type="RefSeq" id="WP_092564549.1">
    <property type="nucleotide sequence ID" value="NZ_FNQV01000008.1"/>
</dbReference>
<dbReference type="OrthoDB" id="5566900at2"/>
<dbReference type="InterPro" id="IPR050508">
    <property type="entry name" value="Methyltransf_Superfamily"/>
</dbReference>
<dbReference type="EMBL" id="FNQV01000008">
    <property type="protein sequence ID" value="SEA40030.1"/>
    <property type="molecule type" value="Genomic_DNA"/>
</dbReference>
<dbReference type="GO" id="GO:0032259">
    <property type="term" value="P:methylation"/>
    <property type="evidence" value="ECO:0007669"/>
    <property type="project" value="UniProtKB-KW"/>
</dbReference>
<dbReference type="CDD" id="cd02440">
    <property type="entry name" value="AdoMet_MTases"/>
    <property type="match status" value="1"/>
</dbReference>
<reference evidence="3" key="1">
    <citation type="submission" date="2016-10" db="EMBL/GenBank/DDBJ databases">
        <authorList>
            <person name="Varghese N."/>
            <person name="Submissions S."/>
        </authorList>
    </citation>
    <scope>NUCLEOTIDE SEQUENCE [LARGE SCALE GENOMIC DNA]</scope>
    <source>
        <strain evidence="3">KPR-1</strain>
    </source>
</reference>
<keyword evidence="2" id="KW-0830">Ubiquinone</keyword>
<protein>
    <submittedName>
        <fullName evidence="2">Ubiquinone/menaquinone biosynthesis C-methylase UbiE</fullName>
    </submittedName>
</protein>
<keyword evidence="2" id="KW-0808">Transferase</keyword>
<dbReference type="Pfam" id="PF08241">
    <property type="entry name" value="Methyltransf_11"/>
    <property type="match status" value="1"/>
</dbReference>
<feature type="domain" description="Methyltransferase type 11" evidence="1">
    <location>
        <begin position="69"/>
        <end position="164"/>
    </location>
</feature>
<dbReference type="Proteomes" id="UP000199288">
    <property type="component" value="Unassembled WGS sequence"/>
</dbReference>
<dbReference type="PANTHER" id="PTHR42912">
    <property type="entry name" value="METHYLTRANSFERASE"/>
    <property type="match status" value="1"/>
</dbReference>
<dbReference type="GO" id="GO:0008757">
    <property type="term" value="F:S-adenosylmethionine-dependent methyltransferase activity"/>
    <property type="evidence" value="ECO:0007669"/>
    <property type="project" value="InterPro"/>
</dbReference>
<dbReference type="AlphaFoldDB" id="A0A1H4AW02"/>
<dbReference type="InterPro" id="IPR029063">
    <property type="entry name" value="SAM-dependent_MTases_sf"/>
</dbReference>
<sequence>MESQSGYREIVPGTKISHEYWDQGASEYARENLEHLTIDRLIWGPEGWDEAEVRWLGDPSMLAGRQVIEIGCGLGQGTRYLSSLGAKAVGIDVAAGMIREGIELAARNKAPAPPLIAADATQLPFAADTFDLAFSAFGAVAFVLDLAALYSEVARVLKPGSRWVFTTAHPMRWVFSDDPADVAAPAMRRSYFDRRPYVEMRGEVATYAEFHHTLEDHAAALAAAGFVIEDLKEPRFAPGIETTWAGWSKERAEMFPGTLLISARLR</sequence>
<dbReference type="PANTHER" id="PTHR42912:SF93">
    <property type="entry name" value="N6-ADENOSINE-METHYLTRANSFERASE TMT1A"/>
    <property type="match status" value="1"/>
</dbReference>
<accession>A0A1H4AW02</accession>
<evidence type="ECO:0000259" key="1">
    <source>
        <dbReference type="Pfam" id="PF08241"/>
    </source>
</evidence>
<dbReference type="SUPFAM" id="SSF53335">
    <property type="entry name" value="S-adenosyl-L-methionine-dependent methyltransferases"/>
    <property type="match status" value="1"/>
</dbReference>
<organism evidence="2 3">
    <name type="scientific">Bowdeniella nasicola</name>
    <dbReference type="NCBI Taxonomy" id="208480"/>
    <lineage>
        <taxon>Bacteria</taxon>
        <taxon>Bacillati</taxon>
        <taxon>Actinomycetota</taxon>
        <taxon>Actinomycetes</taxon>
        <taxon>Actinomycetales</taxon>
        <taxon>Actinomycetaceae</taxon>
        <taxon>Bowdeniella</taxon>
    </lineage>
</organism>
<evidence type="ECO:0000313" key="2">
    <source>
        <dbReference type="EMBL" id="SEA40030.1"/>
    </source>
</evidence>
<evidence type="ECO:0000313" key="3">
    <source>
        <dbReference type="Proteomes" id="UP000199288"/>
    </source>
</evidence>
<name>A0A1H4AW02_9ACTO</name>
<keyword evidence="2" id="KW-0489">Methyltransferase</keyword>
<dbReference type="Gene3D" id="3.40.50.150">
    <property type="entry name" value="Vaccinia Virus protein VP39"/>
    <property type="match status" value="1"/>
</dbReference>
<gene>
    <name evidence="2" type="ORF">SAMN02910418_01520</name>
</gene>
<keyword evidence="3" id="KW-1185">Reference proteome</keyword>